<comment type="caution">
    <text evidence="13">The sequence shown here is derived from an EMBL/GenBank/DDBJ whole genome shotgun (WGS) entry which is preliminary data.</text>
</comment>
<keyword evidence="2" id="KW-0963">Cytoplasm</keyword>
<dbReference type="AlphaFoldDB" id="A0A6L2QC66"/>
<keyword evidence="3" id="KW-0808">Transferase</keyword>
<feature type="domain" description="Rhodanese" evidence="12">
    <location>
        <begin position="304"/>
        <end position="407"/>
    </location>
</feature>
<evidence type="ECO:0000256" key="1">
    <source>
        <dbReference type="ARBA" id="ARBA00004514"/>
    </source>
</evidence>
<dbReference type="FunFam" id="3.40.50.720:FF:000206">
    <property type="entry name" value="Adenylyltransferase and sulfurtransferase MOCS3"/>
    <property type="match status" value="1"/>
</dbReference>
<evidence type="ECO:0000256" key="5">
    <source>
        <dbReference type="ARBA" id="ARBA00022723"/>
    </source>
</evidence>
<evidence type="ECO:0000256" key="7">
    <source>
        <dbReference type="ARBA" id="ARBA00022833"/>
    </source>
</evidence>
<evidence type="ECO:0000256" key="4">
    <source>
        <dbReference type="ARBA" id="ARBA00022694"/>
    </source>
</evidence>
<dbReference type="InParanoid" id="A0A6L2QC66"/>
<dbReference type="HAMAP" id="MF_03049">
    <property type="entry name" value="MOCS3_Uba4"/>
    <property type="match status" value="1"/>
</dbReference>
<evidence type="ECO:0000256" key="8">
    <source>
        <dbReference type="ARBA" id="ARBA00022840"/>
    </source>
</evidence>
<keyword evidence="6" id="KW-0547">Nucleotide-binding</keyword>
<comment type="subcellular location">
    <subcellularLocation>
        <location evidence="1">Cytoplasm</location>
        <location evidence="1">Cytosol</location>
    </subcellularLocation>
</comment>
<proteinExistence type="inferred from homology"/>
<dbReference type="PANTHER" id="PTHR10953">
    <property type="entry name" value="UBIQUITIN-ACTIVATING ENZYME E1"/>
    <property type="match status" value="1"/>
</dbReference>
<reference evidence="14" key="1">
    <citation type="submission" date="2020-01" db="EMBL/GenBank/DDBJ databases">
        <title>Draft genome sequence of the Termite Coptotermes fromosanus.</title>
        <authorList>
            <person name="Itakura S."/>
            <person name="Yosikawa Y."/>
            <person name="Umezawa K."/>
        </authorList>
    </citation>
    <scope>NUCLEOTIDE SEQUENCE [LARGE SCALE GENOMIC DNA]</scope>
</reference>
<dbReference type="SUPFAM" id="SSF69572">
    <property type="entry name" value="Activating enzymes of the ubiquitin-like proteins"/>
    <property type="match status" value="1"/>
</dbReference>
<keyword evidence="10" id="KW-0511">Multifunctional enzyme</keyword>
<dbReference type="GO" id="GO:0005829">
    <property type="term" value="C:cytosol"/>
    <property type="evidence" value="ECO:0007669"/>
    <property type="project" value="UniProtKB-SubCell"/>
</dbReference>
<dbReference type="GO" id="GO:0046872">
    <property type="term" value="F:metal ion binding"/>
    <property type="evidence" value="ECO:0007669"/>
    <property type="project" value="UniProtKB-KW"/>
</dbReference>
<sequence>IYEETEGKGRYKKLTYVEIDKYSRQIIMPEIGMKGQGTLKNSSVLVVGAGGLGCPSALYLTGAGVGRIGIVDYDKVKLNNLHRQLLHSETSTGQPKVFSAAESLKRLNSFVDVTPYEIQIDSSNALDIIKQYDVVIDATDNVATRYLLNDACILASRPLVSGSALQLEGQLTVYNYNNGPCYRCLFPVPPPPETVTNCGDGGVLGAVPGVIGVLQALETMKILLGHHGVLTKSMLLFDGSDCSFRKVRVRDRNKSCAVCGSEPSITALIDYEQFCGSKANDKPASIHLLDDMDRISARNYQAIRSEPHLLIDVRSPLEFEICHLPESLNLPLKDLASGEVVQHLKAVITEKCPGGNDFPVFVVCRRGNDSQRGVMALRESLSGLHVSVRDIIGGLHSWAEDVDPSFPVY</sequence>
<dbReference type="InterPro" id="IPR036873">
    <property type="entry name" value="Rhodanese-like_dom_sf"/>
</dbReference>
<dbReference type="InterPro" id="IPR000594">
    <property type="entry name" value="ThiF_NAD_FAD-bd"/>
</dbReference>
<dbReference type="InterPro" id="IPR045886">
    <property type="entry name" value="ThiF/MoeB/HesA"/>
</dbReference>
<dbReference type="Pfam" id="PF00899">
    <property type="entry name" value="ThiF"/>
    <property type="match status" value="1"/>
</dbReference>
<keyword evidence="8" id="KW-0067">ATP-binding</keyword>
<dbReference type="Pfam" id="PF00581">
    <property type="entry name" value="Rhodanese"/>
    <property type="match status" value="1"/>
</dbReference>
<dbReference type="SMART" id="SM00450">
    <property type="entry name" value="RHOD"/>
    <property type="match status" value="1"/>
</dbReference>
<dbReference type="PROSITE" id="PS50206">
    <property type="entry name" value="RHODANESE_3"/>
    <property type="match status" value="1"/>
</dbReference>
<dbReference type="GO" id="GO:0032447">
    <property type="term" value="P:protein urmylation"/>
    <property type="evidence" value="ECO:0007669"/>
    <property type="project" value="TreeGrafter"/>
</dbReference>
<keyword evidence="9" id="KW-0501">Molybdenum cofactor biosynthesis</keyword>
<name>A0A6L2QC66_COPFO</name>
<evidence type="ECO:0000256" key="3">
    <source>
        <dbReference type="ARBA" id="ARBA00022679"/>
    </source>
</evidence>
<evidence type="ECO:0000256" key="11">
    <source>
        <dbReference type="ARBA" id="ARBA00030971"/>
    </source>
</evidence>
<evidence type="ECO:0000256" key="2">
    <source>
        <dbReference type="ARBA" id="ARBA00022490"/>
    </source>
</evidence>
<keyword evidence="14" id="KW-1185">Reference proteome</keyword>
<dbReference type="CDD" id="cd00757">
    <property type="entry name" value="ThiF_MoeB_HesA_family"/>
    <property type="match status" value="1"/>
</dbReference>
<evidence type="ECO:0000256" key="6">
    <source>
        <dbReference type="ARBA" id="ARBA00022741"/>
    </source>
</evidence>
<protein>
    <recommendedName>
        <fullName evidence="11">Ubiquitin activating enzyme 4</fullName>
    </recommendedName>
</protein>
<dbReference type="GO" id="GO:0006777">
    <property type="term" value="P:Mo-molybdopterin cofactor biosynthetic process"/>
    <property type="evidence" value="ECO:0007669"/>
    <property type="project" value="UniProtKB-KW"/>
</dbReference>
<dbReference type="GO" id="GO:0002143">
    <property type="term" value="P:tRNA wobble position uridine thiolation"/>
    <property type="evidence" value="ECO:0007669"/>
    <property type="project" value="InterPro"/>
</dbReference>
<dbReference type="GO" id="GO:0004792">
    <property type="term" value="F:thiosulfate-cyanide sulfurtransferase activity"/>
    <property type="evidence" value="ECO:0007669"/>
    <property type="project" value="TreeGrafter"/>
</dbReference>
<evidence type="ECO:0000259" key="12">
    <source>
        <dbReference type="PROSITE" id="PS50206"/>
    </source>
</evidence>
<evidence type="ECO:0000313" key="14">
    <source>
        <dbReference type="Proteomes" id="UP000502823"/>
    </source>
</evidence>
<evidence type="ECO:0000256" key="9">
    <source>
        <dbReference type="ARBA" id="ARBA00023150"/>
    </source>
</evidence>
<dbReference type="FunCoup" id="A0A6L2QC66">
    <property type="interactions" value="373"/>
</dbReference>
<dbReference type="Proteomes" id="UP000502823">
    <property type="component" value="Unassembled WGS sequence"/>
</dbReference>
<gene>
    <name evidence="13" type="ORF">Cfor_04019</name>
</gene>
<dbReference type="GO" id="GO:0070566">
    <property type="term" value="F:adenylyltransferase activity"/>
    <property type="evidence" value="ECO:0007669"/>
    <property type="project" value="InterPro"/>
</dbReference>
<evidence type="ECO:0000256" key="10">
    <source>
        <dbReference type="ARBA" id="ARBA00023268"/>
    </source>
</evidence>
<dbReference type="Gene3D" id="3.40.250.10">
    <property type="entry name" value="Rhodanese-like domain"/>
    <property type="match status" value="1"/>
</dbReference>
<dbReference type="OrthoDB" id="10261062at2759"/>
<dbReference type="EMBL" id="BLKM01002325">
    <property type="protein sequence ID" value="GFG40695.1"/>
    <property type="molecule type" value="Genomic_DNA"/>
</dbReference>
<accession>A0A6L2QC66</accession>
<dbReference type="InterPro" id="IPR035985">
    <property type="entry name" value="Ubiquitin-activating_enz"/>
</dbReference>
<dbReference type="Gene3D" id="3.40.50.720">
    <property type="entry name" value="NAD(P)-binding Rossmann-like Domain"/>
    <property type="match status" value="1"/>
</dbReference>
<organism evidence="13 14">
    <name type="scientific">Coptotermes formosanus</name>
    <name type="common">Formosan subterranean termite</name>
    <dbReference type="NCBI Taxonomy" id="36987"/>
    <lineage>
        <taxon>Eukaryota</taxon>
        <taxon>Metazoa</taxon>
        <taxon>Ecdysozoa</taxon>
        <taxon>Arthropoda</taxon>
        <taxon>Hexapoda</taxon>
        <taxon>Insecta</taxon>
        <taxon>Pterygota</taxon>
        <taxon>Neoptera</taxon>
        <taxon>Polyneoptera</taxon>
        <taxon>Dictyoptera</taxon>
        <taxon>Blattodea</taxon>
        <taxon>Blattoidea</taxon>
        <taxon>Termitoidae</taxon>
        <taxon>Rhinotermitidae</taxon>
        <taxon>Coptotermes</taxon>
    </lineage>
</organism>
<dbReference type="InterPro" id="IPR028885">
    <property type="entry name" value="MOCS3/Uba4"/>
</dbReference>
<dbReference type="GO" id="GO:0005524">
    <property type="term" value="F:ATP binding"/>
    <property type="evidence" value="ECO:0007669"/>
    <property type="project" value="UniProtKB-KW"/>
</dbReference>
<keyword evidence="4" id="KW-0819">tRNA processing</keyword>
<keyword evidence="7" id="KW-0862">Zinc</keyword>
<dbReference type="NCBIfam" id="NF004281">
    <property type="entry name" value="PRK05690.1"/>
    <property type="match status" value="1"/>
</dbReference>
<dbReference type="InterPro" id="IPR001763">
    <property type="entry name" value="Rhodanese-like_dom"/>
</dbReference>
<dbReference type="FunFam" id="3.40.250.10:FF:000014">
    <property type="entry name" value="Adenylyltransferase and sulfurtransferase MOCS3"/>
    <property type="match status" value="1"/>
</dbReference>
<dbReference type="GO" id="GO:0042292">
    <property type="term" value="F:URM1 activating enzyme activity"/>
    <property type="evidence" value="ECO:0007669"/>
    <property type="project" value="TreeGrafter"/>
</dbReference>
<evidence type="ECO:0000313" key="13">
    <source>
        <dbReference type="EMBL" id="GFG40695.1"/>
    </source>
</evidence>
<keyword evidence="5" id="KW-0479">Metal-binding</keyword>
<feature type="non-terminal residue" evidence="13">
    <location>
        <position position="1"/>
    </location>
</feature>
<dbReference type="PANTHER" id="PTHR10953:SF102">
    <property type="entry name" value="ADENYLYLTRANSFERASE AND SULFURTRANSFERASE MOCS3"/>
    <property type="match status" value="1"/>
</dbReference>